<gene>
    <name evidence="2" type="ORF">ASPCAL14981</name>
</gene>
<keyword evidence="1" id="KW-1133">Transmembrane helix</keyword>
<feature type="transmembrane region" description="Helical" evidence="1">
    <location>
        <begin position="12"/>
        <end position="34"/>
    </location>
</feature>
<proteinExistence type="predicted"/>
<reference evidence="3" key="1">
    <citation type="journal article" date="2016" name="Genome Announc.">
        <title>Draft genome sequences of fungus Aspergillus calidoustus.</title>
        <authorList>
            <person name="Horn F."/>
            <person name="Linde J."/>
            <person name="Mattern D.J."/>
            <person name="Walther G."/>
            <person name="Guthke R."/>
            <person name="Scherlach K."/>
            <person name="Martin K."/>
            <person name="Brakhage A.A."/>
            <person name="Petzke L."/>
            <person name="Valiante V."/>
        </authorList>
    </citation>
    <scope>NUCLEOTIDE SEQUENCE [LARGE SCALE GENOMIC DNA]</scope>
    <source>
        <strain evidence="3">SF006504</strain>
    </source>
</reference>
<name>A0A0U5GM13_ASPCI</name>
<evidence type="ECO:0000313" key="3">
    <source>
        <dbReference type="Proteomes" id="UP000054771"/>
    </source>
</evidence>
<dbReference type="OrthoDB" id="3034003at2759"/>
<keyword evidence="3" id="KW-1185">Reference proteome</keyword>
<evidence type="ECO:0000256" key="1">
    <source>
        <dbReference type="SAM" id="Phobius"/>
    </source>
</evidence>
<sequence>MELNLTVGQVSGIIAAGAVVAKMILPTLCAFVFIGTLRERNNVATTTAVAWSSVGRLLHSSYWPTILSSDSAVFTGVPFRVLFFRYAAMLCTMLISIAAIITPLGLYESIVPGAQTPEQFHYLPDSGIFGTGTMTRNESVPWSRACGSDVEPFTCPDLTRGISSDNETMDRRIPEETINLFSSGLSASSISISSIFDIQWRQWTWTRLSSRNRSNFTMPMHSSYYEPYPIGIYRQISTLVLEDGYTLIDGLVVDTTRGGVGFRNHSAPPLTTYGSTWSEDLLFVQPVSACVDTNLTLDYAITDHESYNLGTTMTPINLTDRGGFSRLNTTYPTWDLADVQSNPQLWERAYQAAWSSNVFALSKLNISNVTLGTDPSQPLRLRDSSIVPGAGMFPVQPRGPGGCFIDTQNAAAIVPNDFACYVTGSQEIPEDGTFDAAPRMITNLCEGGDYDESRGTLGNIGAYCTLILGASQRSDGSGDDENHDWPLHTPNTAWSLPMYSCAMAVEAIIRTVTFSFNTTDDLTGLTVLNITDKTYARDAEHPLWAVENLGVDMDPFWMRPLWGLVSHEAAANYSTEQLKTVQKPSLLLPRTSMFPRGTGVMTEDSQNLPGVQFPDSGMNAVSGMAYGSIGLMDYTGEGNLALSRRWNTLSRSPESMARVMNLVWTDYAANAVVGTKGSPREPQASSSSTILRRVTTYRTAIRYQLAYAIPAVIMLAILALTSFLALTAFLLGRATLGKMKRYLNATSAGRIMVSVLHRPTVTARGVDNDTPTDEWVHVEGTVEVTTGKMLPVPVLAPGLGSAERSTLLKGPVVGQEPL</sequence>
<dbReference type="STRING" id="454130.A0A0U5GM13"/>
<organism evidence="2 3">
    <name type="scientific">Aspergillus calidoustus</name>
    <dbReference type="NCBI Taxonomy" id="454130"/>
    <lineage>
        <taxon>Eukaryota</taxon>
        <taxon>Fungi</taxon>
        <taxon>Dikarya</taxon>
        <taxon>Ascomycota</taxon>
        <taxon>Pezizomycotina</taxon>
        <taxon>Eurotiomycetes</taxon>
        <taxon>Eurotiomycetidae</taxon>
        <taxon>Eurotiales</taxon>
        <taxon>Aspergillaceae</taxon>
        <taxon>Aspergillus</taxon>
        <taxon>Aspergillus subgen. Nidulantes</taxon>
    </lineage>
</organism>
<keyword evidence="1" id="KW-0812">Transmembrane</keyword>
<keyword evidence="1" id="KW-0472">Membrane</keyword>
<feature type="transmembrane region" description="Helical" evidence="1">
    <location>
        <begin position="86"/>
        <end position="107"/>
    </location>
</feature>
<dbReference type="EMBL" id="CDMC01000034">
    <property type="protein sequence ID" value="CEL11886.1"/>
    <property type="molecule type" value="Genomic_DNA"/>
</dbReference>
<feature type="transmembrane region" description="Helical" evidence="1">
    <location>
        <begin position="705"/>
        <end position="731"/>
    </location>
</feature>
<dbReference type="OMA" id="GNIQEYE"/>
<dbReference type="Proteomes" id="UP000054771">
    <property type="component" value="Unassembled WGS sequence"/>
</dbReference>
<accession>A0A0U5GM13</accession>
<evidence type="ECO:0000313" key="2">
    <source>
        <dbReference type="EMBL" id="CEL11886.1"/>
    </source>
</evidence>
<dbReference type="AlphaFoldDB" id="A0A0U5GM13"/>
<protein>
    <submittedName>
        <fullName evidence="2">Uncharacterized protein</fullName>
    </submittedName>
</protein>